<evidence type="ECO:0000313" key="5">
    <source>
        <dbReference type="Proteomes" id="UP000182276"/>
    </source>
</evidence>
<protein>
    <submittedName>
        <fullName evidence="3">Cholesterol transport system auxiliary component</fullName>
    </submittedName>
    <submittedName>
        <fullName evidence="2">Lipoprotein</fullName>
    </submittedName>
</protein>
<evidence type="ECO:0000313" key="2">
    <source>
        <dbReference type="EMBL" id="AJE17245.1"/>
    </source>
</evidence>
<dbReference type="EMBL" id="FNHO01000017">
    <property type="protein sequence ID" value="SDM98061.1"/>
    <property type="molecule type" value="Genomic_DNA"/>
</dbReference>
<evidence type="ECO:0000259" key="1">
    <source>
        <dbReference type="Pfam" id="PF03886"/>
    </source>
</evidence>
<dbReference type="PROSITE" id="PS51257">
    <property type="entry name" value="PROKAR_LIPOPROTEIN"/>
    <property type="match status" value="1"/>
</dbReference>
<dbReference type="GeneID" id="77262190"/>
<keyword evidence="2" id="KW-0449">Lipoprotein</keyword>
<keyword evidence="5" id="KW-1185">Reference proteome</keyword>
<gene>
    <name evidence="2" type="ORF">CL52_20145</name>
    <name evidence="3" type="ORF">SAMN05660875_11714</name>
</gene>
<reference evidence="2 4" key="3">
    <citation type="journal article" name="Genome Announc.">
        <title>Complete Genome Sequence of Pseudomonas balearica DSM 6083T.</title>
        <authorList>
            <person name="Bennasar-Figueras A."/>
            <person name="Salva-Serra F."/>
            <person name="Jaen-Luchoro D."/>
            <person name="Segui C."/>
            <person name="Aliaga F."/>
            <person name="Busquets A."/>
            <person name="Gomila M."/>
            <person name="Moore E.R."/>
            <person name="Lalucat J."/>
        </authorList>
    </citation>
    <scope>NUCLEOTIDE SEQUENCE [LARGE SCALE GENOMIC DNA]</scope>
    <source>
        <strain evidence="4">DSM 6083</strain>
        <strain evidence="2">DSM6083</strain>
    </source>
</reference>
<dbReference type="AlphaFoldDB" id="A0A8D4C4V7"/>
<dbReference type="Pfam" id="PF03886">
    <property type="entry name" value="ABC_trans_aux"/>
    <property type="match status" value="1"/>
</dbReference>
<feature type="domain" description="ABC-type transport auxiliary lipoprotein component" evidence="1">
    <location>
        <begin position="33"/>
        <end position="192"/>
    </location>
</feature>
<evidence type="ECO:0000313" key="3">
    <source>
        <dbReference type="EMBL" id="SDM98061.1"/>
    </source>
</evidence>
<reference evidence="4" key="1">
    <citation type="submission" date="2014-03" db="EMBL/GenBank/DDBJ databases">
        <title>Complete genome of Pseudomonas balearica DSM 6083T, a sewage water isolate from an enrichment with 2-methylnaphthalene.</title>
        <authorList>
            <person name="Salva-Serra F."/>
            <person name="Jaen-Luchoro D."/>
            <person name="Busquets A."/>
            <person name="Pena A."/>
            <person name="Gomila M."/>
            <person name="Bosch R."/>
            <person name="Nogales B."/>
            <person name="Garcia-Valdes E."/>
            <person name="Lalucat J."/>
            <person name="Bennasar A."/>
        </authorList>
    </citation>
    <scope>NUCLEOTIDE SEQUENCE [LARGE SCALE GENOMIC DNA]</scope>
    <source>
        <strain evidence="4">DSM 6083</strain>
    </source>
</reference>
<dbReference type="KEGG" id="pbm:CL52_20145"/>
<dbReference type="InterPro" id="IPR005586">
    <property type="entry name" value="ABC_trans_aux"/>
</dbReference>
<accession>A0A8D4C4V7</accession>
<dbReference type="Proteomes" id="UP000182276">
    <property type="component" value="Unassembled WGS sequence"/>
</dbReference>
<organism evidence="2 4">
    <name type="scientific">Stutzerimonas balearica DSM 6083</name>
    <dbReference type="NCBI Taxonomy" id="1123016"/>
    <lineage>
        <taxon>Bacteria</taxon>
        <taxon>Pseudomonadati</taxon>
        <taxon>Pseudomonadota</taxon>
        <taxon>Gammaproteobacteria</taxon>
        <taxon>Pseudomonadales</taxon>
        <taxon>Pseudomonadaceae</taxon>
        <taxon>Stutzerimonas</taxon>
    </lineage>
</organism>
<proteinExistence type="predicted"/>
<dbReference type="Proteomes" id="UP000031271">
    <property type="component" value="Chromosome"/>
</dbReference>
<dbReference type="Gene3D" id="3.40.50.10610">
    <property type="entry name" value="ABC-type transport auxiliary lipoprotein component"/>
    <property type="match status" value="1"/>
</dbReference>
<evidence type="ECO:0000313" key="4">
    <source>
        <dbReference type="Proteomes" id="UP000031271"/>
    </source>
</evidence>
<name>A0A8D4C4V7_9GAMM</name>
<reference evidence="3 5" key="2">
    <citation type="submission" date="2016-10" db="EMBL/GenBank/DDBJ databases">
        <authorList>
            <person name="Varghese N."/>
            <person name="Submissions S."/>
        </authorList>
    </citation>
    <scope>NUCLEOTIDE SEQUENCE [LARGE SCALE GENOMIC DNA]</scope>
    <source>
        <strain evidence="3 5">DSM 6083</strain>
    </source>
</reference>
<dbReference type="EMBL" id="CP007511">
    <property type="protein sequence ID" value="AJE17245.1"/>
    <property type="molecule type" value="Genomic_DNA"/>
</dbReference>
<dbReference type="SUPFAM" id="SSF159594">
    <property type="entry name" value="XCC0632-like"/>
    <property type="match status" value="1"/>
</dbReference>
<sequence length="200" mass="21761">MIRSSLRSGALTVLLGLLSACSILPEAEPLRAYLLPTSVSPAARKAPEQGPTLRILTPQSSRLLATPRIAVIPEGSQISSYRGARWSDAAPILLRDRLIERAQGSGQFASAISEDAPLQADRDLVSQLLAFQAEYVEGRPVVVIRLDAQLADGQSQRVLASRRFEIRQPSQGREVDQVVNAFGQATDELGRQLLEWLAQP</sequence>
<dbReference type="RefSeq" id="WP_041108999.1">
    <property type="nucleotide sequence ID" value="NZ_CP007511.1"/>
</dbReference>